<dbReference type="AlphaFoldDB" id="A0AAD8ZKQ3"/>
<organism evidence="1 2">
    <name type="scientific">Electrophorus voltai</name>
    <dbReference type="NCBI Taxonomy" id="2609070"/>
    <lineage>
        <taxon>Eukaryota</taxon>
        <taxon>Metazoa</taxon>
        <taxon>Chordata</taxon>
        <taxon>Craniata</taxon>
        <taxon>Vertebrata</taxon>
        <taxon>Euteleostomi</taxon>
        <taxon>Actinopterygii</taxon>
        <taxon>Neopterygii</taxon>
        <taxon>Teleostei</taxon>
        <taxon>Ostariophysi</taxon>
        <taxon>Gymnotiformes</taxon>
        <taxon>Gymnotoidei</taxon>
        <taxon>Gymnotidae</taxon>
        <taxon>Electrophorus</taxon>
    </lineage>
</organism>
<dbReference type="EMBL" id="JAROKS010000011">
    <property type="protein sequence ID" value="KAK1799883.1"/>
    <property type="molecule type" value="Genomic_DNA"/>
</dbReference>
<dbReference type="Proteomes" id="UP001239994">
    <property type="component" value="Unassembled WGS sequence"/>
</dbReference>
<sequence>SFRGYMFLRGHCCTCLGIEQPESAPDFTRSHRLYCRLWVSGVRLGQAALETVCGARLTDGQAVLEHTPDPARFLESSLQWPECVHPAAILTACPSPCRTPGGNDIHTSCDEKFSLWSRQTPTESEVILGDPGLRRVRISAAVTTEAL</sequence>
<evidence type="ECO:0000313" key="1">
    <source>
        <dbReference type="EMBL" id="KAK1799883.1"/>
    </source>
</evidence>
<keyword evidence="2" id="KW-1185">Reference proteome</keyword>
<evidence type="ECO:0000313" key="2">
    <source>
        <dbReference type="Proteomes" id="UP001239994"/>
    </source>
</evidence>
<gene>
    <name evidence="1" type="ORF">P4O66_006116</name>
</gene>
<name>A0AAD8ZKQ3_9TELE</name>
<feature type="non-terminal residue" evidence="1">
    <location>
        <position position="147"/>
    </location>
</feature>
<protein>
    <submittedName>
        <fullName evidence="1">Uncharacterized protein</fullName>
    </submittedName>
</protein>
<reference evidence="1" key="1">
    <citation type="submission" date="2023-03" db="EMBL/GenBank/DDBJ databases">
        <title>Electrophorus voltai genome.</title>
        <authorList>
            <person name="Bian C."/>
        </authorList>
    </citation>
    <scope>NUCLEOTIDE SEQUENCE</scope>
    <source>
        <strain evidence="1">CB-2022</strain>
        <tissue evidence="1">Muscle</tissue>
    </source>
</reference>
<comment type="caution">
    <text evidence="1">The sequence shown here is derived from an EMBL/GenBank/DDBJ whole genome shotgun (WGS) entry which is preliminary data.</text>
</comment>
<proteinExistence type="predicted"/>
<accession>A0AAD8ZKQ3</accession>